<dbReference type="AlphaFoldDB" id="A0A504Z2K4"/>
<accession>A0A504Z2K4</accession>
<dbReference type="Proteomes" id="UP000316759">
    <property type="component" value="Unassembled WGS sequence"/>
</dbReference>
<dbReference type="InterPro" id="IPR019534">
    <property type="entry name" value="DUF2452"/>
</dbReference>
<dbReference type="PANTHER" id="PTHR14553:SF1">
    <property type="entry name" value="SIMILAR TO CHROMOSOME 1 OPEN READING FRAME 50"/>
    <property type="match status" value="1"/>
</dbReference>
<evidence type="ECO:0008006" key="3">
    <source>
        <dbReference type="Google" id="ProtNLM"/>
    </source>
</evidence>
<sequence>MNSHDDNTSNCQPSSTVPDTRLSQQAVKIATATDFVEIAKQIQDCEQYVSANACSRLHLIVKQMQYLKKQAEEILAQCQRDVEVHKLPCNFVKKPGNTYYVYQRPDGSNYLSLLSPEEWGPSCPNIYLGAYKLMADMTWKSEDQLPEWNRTDKLVQQLMSTPSFLPIDSEENV</sequence>
<keyword evidence="2" id="KW-1185">Reference proteome</keyword>
<evidence type="ECO:0000313" key="2">
    <source>
        <dbReference type="Proteomes" id="UP000316759"/>
    </source>
</evidence>
<organism evidence="1 2">
    <name type="scientific">Fasciola gigantica</name>
    <name type="common">Giant liver fluke</name>
    <dbReference type="NCBI Taxonomy" id="46835"/>
    <lineage>
        <taxon>Eukaryota</taxon>
        <taxon>Metazoa</taxon>
        <taxon>Spiralia</taxon>
        <taxon>Lophotrochozoa</taxon>
        <taxon>Platyhelminthes</taxon>
        <taxon>Trematoda</taxon>
        <taxon>Digenea</taxon>
        <taxon>Plagiorchiida</taxon>
        <taxon>Echinostomata</taxon>
        <taxon>Echinostomatoidea</taxon>
        <taxon>Fasciolidae</taxon>
        <taxon>Fasciola</taxon>
    </lineage>
</organism>
<proteinExistence type="predicted"/>
<evidence type="ECO:0000313" key="1">
    <source>
        <dbReference type="EMBL" id="TPP66945.1"/>
    </source>
</evidence>
<protein>
    <recommendedName>
        <fullName evidence="3">DUF2452 domain-containing protein</fullName>
    </recommendedName>
</protein>
<name>A0A504Z2K4_FASGI</name>
<dbReference type="EMBL" id="SUNJ01001250">
    <property type="protein sequence ID" value="TPP66945.1"/>
    <property type="molecule type" value="Genomic_DNA"/>
</dbReference>
<gene>
    <name evidence="1" type="ORF">FGIG_11859</name>
</gene>
<dbReference type="OrthoDB" id="9995764at2759"/>
<dbReference type="Pfam" id="PF10504">
    <property type="entry name" value="DUF2452"/>
    <property type="match status" value="1"/>
</dbReference>
<dbReference type="PANTHER" id="PTHR14553">
    <property type="entry name" value="UNCHARACTERIZED PROTEIN C1ORF50"/>
    <property type="match status" value="1"/>
</dbReference>
<dbReference type="STRING" id="46835.A0A504Z2K4"/>
<comment type="caution">
    <text evidence="1">The sequence shown here is derived from an EMBL/GenBank/DDBJ whole genome shotgun (WGS) entry which is preliminary data.</text>
</comment>
<reference evidence="1 2" key="1">
    <citation type="submission" date="2019-04" db="EMBL/GenBank/DDBJ databases">
        <title>Annotation for the trematode Fasciola gigantica.</title>
        <authorList>
            <person name="Choi Y.-J."/>
        </authorList>
    </citation>
    <scope>NUCLEOTIDE SEQUENCE [LARGE SCALE GENOMIC DNA]</scope>
    <source>
        <strain evidence="1">Uganda_cow_1</strain>
    </source>
</reference>